<gene>
    <name evidence="1" type="ORF">D7W81_31140</name>
</gene>
<dbReference type="InterPro" id="IPR011051">
    <property type="entry name" value="RmlC_Cupin_sf"/>
</dbReference>
<dbReference type="Pfam" id="PF14499">
    <property type="entry name" value="DUF4437"/>
    <property type="match status" value="1"/>
</dbReference>
<proteinExistence type="predicted"/>
<dbReference type="Gene3D" id="2.60.120.10">
    <property type="entry name" value="Jelly Rolls"/>
    <property type="match status" value="1"/>
</dbReference>
<sequence length="193" mass="20439">MARKCRRSLHSGMACILAEALCANGHFRRPAPPPSSPAFPSTEESPVKTLPKLVAAVAVVSAFTFAAAKGKEPAAFQQTAYDKLTWTEMMPGGPSVHVLWGDMKKGPYALLMKFPAGFDSGPHTHSASYHGVLVKGRMTNTSEGAAEAGAVEAGSTWDQPGKVVHRNQCAADAECVMLIAQDKPFDFAPAKAK</sequence>
<dbReference type="Proteomes" id="UP000267003">
    <property type="component" value="Unassembled WGS sequence"/>
</dbReference>
<dbReference type="EMBL" id="RAWK01000238">
    <property type="protein sequence ID" value="RKH57475.1"/>
    <property type="molecule type" value="Genomic_DNA"/>
</dbReference>
<evidence type="ECO:0000313" key="1">
    <source>
        <dbReference type="EMBL" id="RKH57475.1"/>
    </source>
</evidence>
<evidence type="ECO:0000313" key="2">
    <source>
        <dbReference type="Proteomes" id="UP000267003"/>
    </source>
</evidence>
<name>A0A3A8PUQ2_9BACT</name>
<dbReference type="AlphaFoldDB" id="A0A3A8PUQ2"/>
<dbReference type="InterPro" id="IPR014710">
    <property type="entry name" value="RmlC-like_jellyroll"/>
</dbReference>
<organism evidence="1 2">
    <name type="scientific">Corallococcus aberystwythensis</name>
    <dbReference type="NCBI Taxonomy" id="2316722"/>
    <lineage>
        <taxon>Bacteria</taxon>
        <taxon>Pseudomonadati</taxon>
        <taxon>Myxococcota</taxon>
        <taxon>Myxococcia</taxon>
        <taxon>Myxococcales</taxon>
        <taxon>Cystobacterineae</taxon>
        <taxon>Myxococcaceae</taxon>
        <taxon>Corallococcus</taxon>
    </lineage>
</organism>
<keyword evidence="2" id="KW-1185">Reference proteome</keyword>
<reference evidence="2" key="1">
    <citation type="submission" date="2018-09" db="EMBL/GenBank/DDBJ databases">
        <authorList>
            <person name="Livingstone P.G."/>
            <person name="Whitworth D.E."/>
        </authorList>
    </citation>
    <scope>NUCLEOTIDE SEQUENCE [LARGE SCALE GENOMIC DNA]</scope>
    <source>
        <strain evidence="2">AB050A</strain>
    </source>
</reference>
<accession>A0A3A8PUQ2</accession>
<protein>
    <submittedName>
        <fullName evidence="1">DUF4437 domain-containing protein</fullName>
    </submittedName>
</protein>
<dbReference type="SUPFAM" id="SSF51182">
    <property type="entry name" value="RmlC-like cupins"/>
    <property type="match status" value="1"/>
</dbReference>
<comment type="caution">
    <text evidence="1">The sequence shown here is derived from an EMBL/GenBank/DDBJ whole genome shotgun (WGS) entry which is preliminary data.</text>
</comment>
<dbReference type="InterPro" id="IPR028013">
    <property type="entry name" value="DUF4437"/>
</dbReference>